<name>A0ACB9IIF9_9ASTR</name>
<sequence length="66" mass="7722">MCVSQNKHMVIVEFRVCKTIKDGGIYDHVCVYSYSNIMYALWLASDSEYVGKRMEEEVFITHLDPQ</sequence>
<reference evidence="1 2" key="2">
    <citation type="journal article" date="2022" name="Mol. Ecol. Resour.">
        <title>The genomes of chicory, endive, great burdock and yacon provide insights into Asteraceae paleo-polyploidization history and plant inulin production.</title>
        <authorList>
            <person name="Fan W."/>
            <person name="Wang S."/>
            <person name="Wang H."/>
            <person name="Wang A."/>
            <person name="Jiang F."/>
            <person name="Liu H."/>
            <person name="Zhao H."/>
            <person name="Xu D."/>
            <person name="Zhang Y."/>
        </authorList>
    </citation>
    <scope>NUCLEOTIDE SEQUENCE [LARGE SCALE GENOMIC DNA]</scope>
    <source>
        <strain evidence="2">cv. Yunnan</strain>
        <tissue evidence="1">Leaves</tissue>
    </source>
</reference>
<evidence type="ECO:0000313" key="1">
    <source>
        <dbReference type="EMBL" id="KAI3808044.1"/>
    </source>
</evidence>
<accession>A0ACB9IIF9</accession>
<keyword evidence="2" id="KW-1185">Reference proteome</keyword>
<comment type="caution">
    <text evidence="1">The sequence shown here is derived from an EMBL/GenBank/DDBJ whole genome shotgun (WGS) entry which is preliminary data.</text>
</comment>
<dbReference type="EMBL" id="CM042025">
    <property type="protein sequence ID" value="KAI3808044.1"/>
    <property type="molecule type" value="Genomic_DNA"/>
</dbReference>
<dbReference type="Proteomes" id="UP001056120">
    <property type="component" value="Linkage Group LG08"/>
</dbReference>
<evidence type="ECO:0000313" key="2">
    <source>
        <dbReference type="Proteomes" id="UP001056120"/>
    </source>
</evidence>
<reference evidence="2" key="1">
    <citation type="journal article" date="2022" name="Mol. Ecol. Resour.">
        <title>The genomes of chicory, endive, great burdock and yacon provide insights into Asteraceae palaeo-polyploidization history and plant inulin production.</title>
        <authorList>
            <person name="Fan W."/>
            <person name="Wang S."/>
            <person name="Wang H."/>
            <person name="Wang A."/>
            <person name="Jiang F."/>
            <person name="Liu H."/>
            <person name="Zhao H."/>
            <person name="Xu D."/>
            <person name="Zhang Y."/>
        </authorList>
    </citation>
    <scope>NUCLEOTIDE SEQUENCE [LARGE SCALE GENOMIC DNA]</scope>
    <source>
        <strain evidence="2">cv. Yunnan</strain>
    </source>
</reference>
<protein>
    <submittedName>
        <fullName evidence="1">Uncharacterized protein</fullName>
    </submittedName>
</protein>
<gene>
    <name evidence="1" type="ORF">L1987_23985</name>
</gene>
<proteinExistence type="predicted"/>
<organism evidence="1 2">
    <name type="scientific">Smallanthus sonchifolius</name>
    <dbReference type="NCBI Taxonomy" id="185202"/>
    <lineage>
        <taxon>Eukaryota</taxon>
        <taxon>Viridiplantae</taxon>
        <taxon>Streptophyta</taxon>
        <taxon>Embryophyta</taxon>
        <taxon>Tracheophyta</taxon>
        <taxon>Spermatophyta</taxon>
        <taxon>Magnoliopsida</taxon>
        <taxon>eudicotyledons</taxon>
        <taxon>Gunneridae</taxon>
        <taxon>Pentapetalae</taxon>
        <taxon>asterids</taxon>
        <taxon>campanulids</taxon>
        <taxon>Asterales</taxon>
        <taxon>Asteraceae</taxon>
        <taxon>Asteroideae</taxon>
        <taxon>Heliantheae alliance</taxon>
        <taxon>Millerieae</taxon>
        <taxon>Smallanthus</taxon>
    </lineage>
</organism>